<dbReference type="Pfam" id="PF00440">
    <property type="entry name" value="TetR_N"/>
    <property type="match status" value="1"/>
</dbReference>
<feature type="domain" description="HTH tetR-type" evidence="6">
    <location>
        <begin position="7"/>
        <end position="67"/>
    </location>
</feature>
<keyword evidence="4" id="KW-0804">Transcription</keyword>
<dbReference type="GO" id="GO:0000976">
    <property type="term" value="F:transcription cis-regulatory region binding"/>
    <property type="evidence" value="ECO:0007669"/>
    <property type="project" value="TreeGrafter"/>
</dbReference>
<evidence type="ECO:0000256" key="2">
    <source>
        <dbReference type="ARBA" id="ARBA00023015"/>
    </source>
</evidence>
<dbReference type="SUPFAM" id="SSF48498">
    <property type="entry name" value="Tetracyclin repressor-like, C-terminal domain"/>
    <property type="match status" value="1"/>
</dbReference>
<dbReference type="InterPro" id="IPR001647">
    <property type="entry name" value="HTH_TetR"/>
</dbReference>
<dbReference type="Gene3D" id="1.10.357.10">
    <property type="entry name" value="Tetracycline Repressor, domain 2"/>
    <property type="match status" value="1"/>
</dbReference>
<dbReference type="Gene3D" id="1.10.10.60">
    <property type="entry name" value="Homeodomain-like"/>
    <property type="match status" value="1"/>
</dbReference>
<keyword evidence="3 5" id="KW-0238">DNA-binding</keyword>
<dbReference type="PATRIC" id="fig|396014.3.peg.1823"/>
<dbReference type="GO" id="GO:0003700">
    <property type="term" value="F:DNA-binding transcription factor activity"/>
    <property type="evidence" value="ECO:0007669"/>
    <property type="project" value="TreeGrafter"/>
</dbReference>
<dbReference type="EMBL" id="JDYK01000008">
    <property type="protein sequence ID" value="EWS81337.1"/>
    <property type="molecule type" value="Genomic_DNA"/>
</dbReference>
<dbReference type="InterPro" id="IPR050109">
    <property type="entry name" value="HTH-type_TetR-like_transc_reg"/>
</dbReference>
<name>Z9JU87_9MICO</name>
<organism evidence="7 8">
    <name type="scientific">Brachybacterium phenoliresistens</name>
    <dbReference type="NCBI Taxonomy" id="396014"/>
    <lineage>
        <taxon>Bacteria</taxon>
        <taxon>Bacillati</taxon>
        <taxon>Actinomycetota</taxon>
        <taxon>Actinomycetes</taxon>
        <taxon>Micrococcales</taxon>
        <taxon>Dermabacteraceae</taxon>
        <taxon>Brachybacterium</taxon>
    </lineage>
</organism>
<comment type="caution">
    <text evidence="7">The sequence shown here is derived from an EMBL/GenBank/DDBJ whole genome shotgun (WGS) entry which is preliminary data.</text>
</comment>
<dbReference type="SUPFAM" id="SSF46689">
    <property type="entry name" value="Homeodomain-like"/>
    <property type="match status" value="1"/>
</dbReference>
<evidence type="ECO:0000256" key="5">
    <source>
        <dbReference type="PROSITE-ProRule" id="PRU00335"/>
    </source>
</evidence>
<evidence type="ECO:0000256" key="3">
    <source>
        <dbReference type="ARBA" id="ARBA00023125"/>
    </source>
</evidence>
<sequence>MRVHPRKLTPDDVARTALRVLDELGLPDLTMRRLATELGVQPSALYWHFPDKQTLLAAVADRILPLDPAEGDEPAAGEDWAARLHAEADALRAALLAHRDSAEVVSSTIALGLGANPALARLRRALADGPFDELTADRAASTMLHLVLGQVSLEQQRVQYERLGVRAAQGEQPAAARPEGSDAEDFRFGVAALIAGLRTGE</sequence>
<dbReference type="GO" id="GO:0045892">
    <property type="term" value="P:negative regulation of DNA-templated transcription"/>
    <property type="evidence" value="ECO:0007669"/>
    <property type="project" value="InterPro"/>
</dbReference>
<dbReference type="PRINTS" id="PR00400">
    <property type="entry name" value="TETREPRESSOR"/>
</dbReference>
<keyword evidence="1" id="KW-0678">Repressor</keyword>
<dbReference type="InterPro" id="IPR009057">
    <property type="entry name" value="Homeodomain-like_sf"/>
</dbReference>
<dbReference type="PANTHER" id="PTHR30055">
    <property type="entry name" value="HTH-TYPE TRANSCRIPTIONAL REGULATOR RUTR"/>
    <property type="match status" value="1"/>
</dbReference>
<evidence type="ECO:0000313" key="8">
    <source>
        <dbReference type="Proteomes" id="UP000023067"/>
    </source>
</evidence>
<dbReference type="InterPro" id="IPR003012">
    <property type="entry name" value="Tet_transcr_reg_TetR"/>
</dbReference>
<dbReference type="PRINTS" id="PR00455">
    <property type="entry name" value="HTHTETR"/>
</dbReference>
<dbReference type="PANTHER" id="PTHR30055:SF151">
    <property type="entry name" value="TRANSCRIPTIONAL REGULATORY PROTEIN"/>
    <property type="match status" value="1"/>
</dbReference>
<evidence type="ECO:0000313" key="7">
    <source>
        <dbReference type="EMBL" id="EWS81337.1"/>
    </source>
</evidence>
<evidence type="ECO:0000256" key="4">
    <source>
        <dbReference type="ARBA" id="ARBA00023163"/>
    </source>
</evidence>
<dbReference type="InterPro" id="IPR036271">
    <property type="entry name" value="Tet_transcr_reg_TetR-rel_C_sf"/>
</dbReference>
<reference evidence="7 8" key="1">
    <citation type="submission" date="2014-02" db="EMBL/GenBank/DDBJ databases">
        <title>Genome sequence of Brachybacterium phenoliresistens strain W13A50.</title>
        <authorList>
            <person name="Wang X."/>
        </authorList>
    </citation>
    <scope>NUCLEOTIDE SEQUENCE [LARGE SCALE GENOMIC DNA]</scope>
    <source>
        <strain evidence="7 8">W13A50</strain>
    </source>
</reference>
<evidence type="ECO:0000259" key="6">
    <source>
        <dbReference type="PROSITE" id="PS50977"/>
    </source>
</evidence>
<dbReference type="PROSITE" id="PS50977">
    <property type="entry name" value="HTH_TETR_2"/>
    <property type="match status" value="1"/>
</dbReference>
<dbReference type="HOGENOM" id="CLU_069543_2_2_11"/>
<dbReference type="Pfam" id="PF02909">
    <property type="entry name" value="TetR_C_1"/>
    <property type="match status" value="1"/>
</dbReference>
<gene>
    <name evidence="7" type="ORF">BF93_17405</name>
</gene>
<keyword evidence="2" id="KW-0805">Transcription regulation</keyword>
<dbReference type="eggNOG" id="COG1309">
    <property type="taxonomic scope" value="Bacteria"/>
</dbReference>
<dbReference type="AlphaFoldDB" id="Z9JU87"/>
<accession>Z9JU87</accession>
<keyword evidence="8" id="KW-1185">Reference proteome</keyword>
<dbReference type="InterPro" id="IPR004111">
    <property type="entry name" value="Repressor_TetR_C"/>
</dbReference>
<dbReference type="Proteomes" id="UP000023067">
    <property type="component" value="Unassembled WGS sequence"/>
</dbReference>
<evidence type="ECO:0000256" key="1">
    <source>
        <dbReference type="ARBA" id="ARBA00022491"/>
    </source>
</evidence>
<protein>
    <submittedName>
        <fullName evidence="7">TetR family transcriptional regulator</fullName>
    </submittedName>
</protein>
<feature type="DNA-binding region" description="H-T-H motif" evidence="5">
    <location>
        <begin position="30"/>
        <end position="49"/>
    </location>
</feature>
<proteinExistence type="predicted"/>
<dbReference type="GO" id="GO:0046677">
    <property type="term" value="P:response to antibiotic"/>
    <property type="evidence" value="ECO:0007669"/>
    <property type="project" value="InterPro"/>
</dbReference>